<sequence>MDTYTIKWGPEKKEGKILLHLIDPLQIEIDSEWVPEDYTEEKAELLFKHLGRTLPEDEKPNHQH</sequence>
<name>A0A1F4UJZ1_UNCKA</name>
<accession>A0A1F4UJZ1</accession>
<organism evidence="1 2">
    <name type="scientific">candidate division WWE3 bacterium RBG_19FT_COMBO_34_6</name>
    <dbReference type="NCBI Taxonomy" id="1802612"/>
    <lineage>
        <taxon>Bacteria</taxon>
        <taxon>Katanobacteria</taxon>
    </lineage>
</organism>
<dbReference type="Proteomes" id="UP000178615">
    <property type="component" value="Unassembled WGS sequence"/>
</dbReference>
<evidence type="ECO:0000313" key="1">
    <source>
        <dbReference type="EMBL" id="OGC45274.1"/>
    </source>
</evidence>
<proteinExistence type="predicted"/>
<gene>
    <name evidence="1" type="ORF">A2V49_01595</name>
</gene>
<comment type="caution">
    <text evidence="1">The sequence shown here is derived from an EMBL/GenBank/DDBJ whole genome shotgun (WGS) entry which is preliminary data.</text>
</comment>
<dbReference type="AlphaFoldDB" id="A0A1F4UJZ1"/>
<protein>
    <submittedName>
        <fullName evidence="1">Uncharacterized protein</fullName>
    </submittedName>
</protein>
<reference evidence="1 2" key="1">
    <citation type="journal article" date="2016" name="Nat. Commun.">
        <title>Thousands of microbial genomes shed light on interconnected biogeochemical processes in an aquifer system.</title>
        <authorList>
            <person name="Anantharaman K."/>
            <person name="Brown C.T."/>
            <person name="Hug L.A."/>
            <person name="Sharon I."/>
            <person name="Castelle C.J."/>
            <person name="Probst A.J."/>
            <person name="Thomas B.C."/>
            <person name="Singh A."/>
            <person name="Wilkins M.J."/>
            <person name="Karaoz U."/>
            <person name="Brodie E.L."/>
            <person name="Williams K.H."/>
            <person name="Hubbard S.S."/>
            <person name="Banfield J.F."/>
        </authorList>
    </citation>
    <scope>NUCLEOTIDE SEQUENCE [LARGE SCALE GENOMIC DNA]</scope>
</reference>
<evidence type="ECO:0000313" key="2">
    <source>
        <dbReference type="Proteomes" id="UP000178615"/>
    </source>
</evidence>
<dbReference type="EMBL" id="MEUV01000045">
    <property type="protein sequence ID" value="OGC45274.1"/>
    <property type="molecule type" value="Genomic_DNA"/>
</dbReference>